<dbReference type="SUPFAM" id="SSF140427">
    <property type="entry name" value="VPS28 C-terminal domain-like"/>
    <property type="match status" value="1"/>
</dbReference>
<dbReference type="EMBL" id="JBBJCI010000146">
    <property type="protein sequence ID" value="KAK7242139.1"/>
    <property type="molecule type" value="Genomic_DNA"/>
</dbReference>
<organism evidence="1 2">
    <name type="scientific">Aureococcus anophagefferens</name>
    <name type="common">Harmful bloom alga</name>
    <dbReference type="NCBI Taxonomy" id="44056"/>
    <lineage>
        <taxon>Eukaryota</taxon>
        <taxon>Sar</taxon>
        <taxon>Stramenopiles</taxon>
        <taxon>Ochrophyta</taxon>
        <taxon>Pelagophyceae</taxon>
        <taxon>Pelagomonadales</taxon>
        <taxon>Pelagomonadaceae</taxon>
        <taxon>Aureococcus</taxon>
    </lineage>
</organism>
<dbReference type="KEGG" id="aaf:AURANDRAFT_27935"/>
<dbReference type="PANTHER" id="PTHR12937:SF0">
    <property type="entry name" value="VACUOLAR PROTEIN SORTING-ASSOCIATED PROTEIN 28 HOMOLOG"/>
    <property type="match status" value="1"/>
</dbReference>
<gene>
    <name evidence="1" type="primary">VPS28</name>
    <name evidence="1" type="ORF">SO694_00013013</name>
</gene>
<dbReference type="InterPro" id="IPR038358">
    <property type="entry name" value="VPS28_N_sf"/>
</dbReference>
<dbReference type="Proteomes" id="UP001363151">
    <property type="component" value="Unassembled WGS sequence"/>
</dbReference>
<reference evidence="1 2" key="1">
    <citation type="submission" date="2024-03" db="EMBL/GenBank/DDBJ databases">
        <title>Aureococcus anophagefferens CCMP1851 and Kratosvirus quantuckense: Draft genome of a second virus-susceptible host strain in the model system.</title>
        <authorList>
            <person name="Chase E."/>
            <person name="Truchon A.R."/>
            <person name="Schepens W."/>
            <person name="Wilhelm S.W."/>
        </authorList>
    </citation>
    <scope>NUCLEOTIDE SEQUENCE [LARGE SCALE GENOMIC DNA]</scope>
    <source>
        <strain evidence="1 2">CCMP1851</strain>
    </source>
</reference>
<dbReference type="PROSITE" id="PS51313">
    <property type="entry name" value="VPS28_N"/>
    <property type="match status" value="1"/>
</dbReference>
<dbReference type="InterPro" id="IPR037202">
    <property type="entry name" value="ESCRT_assembly_dom"/>
</dbReference>
<dbReference type="PROSITE" id="PS51310">
    <property type="entry name" value="VPS28_C"/>
    <property type="match status" value="1"/>
</dbReference>
<dbReference type="GO" id="GO:0000813">
    <property type="term" value="C:ESCRT I complex"/>
    <property type="evidence" value="ECO:0007669"/>
    <property type="project" value="UniProtKB-UniRule"/>
</dbReference>
<evidence type="ECO:0000313" key="1">
    <source>
        <dbReference type="EMBL" id="KAK7242139.1"/>
    </source>
</evidence>
<keyword evidence="2" id="KW-1185">Reference proteome</keyword>
<dbReference type="SUPFAM" id="SSF140111">
    <property type="entry name" value="Endosomal sorting complex assembly domain"/>
    <property type="match status" value="1"/>
</dbReference>
<evidence type="ECO:0000313" key="2">
    <source>
        <dbReference type="Proteomes" id="UP001363151"/>
    </source>
</evidence>
<proteinExistence type="predicted"/>
<dbReference type="PANTHER" id="PTHR12937">
    <property type="entry name" value="VACUOLAR PROTEIN SORTING 28, ISOFORM 2 VPS28"/>
    <property type="match status" value="1"/>
</dbReference>
<sequence length="210" mass="23142">MADADLQLFSSTKERRRYTDLADFYAIIKATEHLEKAYARDAIDEARYEKACLKLISQFKSSESALKLGGGIEDASSFIAEWRMDCPRARDRLVRCGAPATVLHATDAGDASETVRVAECVQHFITAMDALKLDQRAVDEVQPLVADLAAGLGRVPHVPCAAGKAALAKWLVQLNAMRASAEIDDEQARQLSFDLDCAYSEFHRDLAGRH</sequence>
<dbReference type="InterPro" id="IPR007143">
    <property type="entry name" value="Vps28"/>
</dbReference>
<dbReference type="InterPro" id="IPR017898">
    <property type="entry name" value="VPS28_N"/>
</dbReference>
<protein>
    <submittedName>
        <fullName evidence="1">Vacuolar protein sorting-associated protein</fullName>
    </submittedName>
</protein>
<dbReference type="InterPro" id="IPR017899">
    <property type="entry name" value="VPS28_C"/>
</dbReference>
<dbReference type="Gene3D" id="1.20.1440.200">
    <property type="match status" value="1"/>
</dbReference>
<dbReference type="Pfam" id="PF03997">
    <property type="entry name" value="VPS28"/>
    <property type="match status" value="1"/>
</dbReference>
<name>A0ABR1G109_AURAN</name>
<dbReference type="Gene3D" id="1.20.120.1130">
    <property type="match status" value="1"/>
</dbReference>
<dbReference type="GO" id="GO:0043328">
    <property type="term" value="P:protein transport to vacuole involved in ubiquitin-dependent protein catabolic process via the multivesicular body sorting pathway"/>
    <property type="evidence" value="ECO:0007669"/>
    <property type="project" value="TreeGrafter"/>
</dbReference>
<comment type="caution">
    <text evidence="1">The sequence shown here is derived from an EMBL/GenBank/DDBJ whole genome shotgun (WGS) entry which is preliminary data.</text>
</comment>
<dbReference type="GO" id="GO:0044877">
    <property type="term" value="F:protein-containing complex binding"/>
    <property type="evidence" value="ECO:0007669"/>
    <property type="project" value="TreeGrafter"/>
</dbReference>
<dbReference type="PIRSF" id="PIRSF017535">
    <property type="entry name" value="VPS28"/>
    <property type="match status" value="1"/>
</dbReference>
<accession>A0ABR1G109</accession>
<dbReference type="InterPro" id="IPR037206">
    <property type="entry name" value="VPS28_C_sf"/>
</dbReference>